<evidence type="ECO:0000313" key="3">
    <source>
        <dbReference type="Proteomes" id="UP000031594"/>
    </source>
</evidence>
<reference evidence="2 3" key="1">
    <citation type="submission" date="2014-08" db="EMBL/GenBank/DDBJ databases">
        <title>Methylacidiphilum kamchatkense strain Kam1 draft genome sequence.</title>
        <authorList>
            <person name="Birkeland N.-K."/>
            <person name="Erikstad H.A."/>
        </authorList>
    </citation>
    <scope>NUCLEOTIDE SEQUENCE [LARGE SCALE GENOMIC DNA]</scope>
    <source>
        <strain evidence="2 3">Kam1</strain>
    </source>
</reference>
<dbReference type="EMBL" id="JQNX01000004">
    <property type="protein sequence ID" value="KIE58477.1"/>
    <property type="molecule type" value="Genomic_DNA"/>
</dbReference>
<keyword evidence="3" id="KW-1185">Reference proteome</keyword>
<feature type="transmembrane region" description="Helical" evidence="1">
    <location>
        <begin position="80"/>
        <end position="97"/>
    </location>
</feature>
<dbReference type="Proteomes" id="UP000031594">
    <property type="component" value="Unassembled WGS sequence"/>
</dbReference>
<gene>
    <name evidence="2" type="ORF">A946_06180</name>
</gene>
<proteinExistence type="predicted"/>
<keyword evidence="1" id="KW-1133">Transmembrane helix</keyword>
<organism evidence="2 3">
    <name type="scientific">Methylacidiphilum kamchatkense Kam1</name>
    <dbReference type="NCBI Taxonomy" id="1202785"/>
    <lineage>
        <taxon>Bacteria</taxon>
        <taxon>Pseudomonadati</taxon>
        <taxon>Verrucomicrobiota</taxon>
        <taxon>Methylacidiphilae</taxon>
        <taxon>Methylacidiphilales</taxon>
        <taxon>Methylacidiphilaceae</taxon>
        <taxon>Methylacidiphilum (ex Ratnadevi et al. 2023)</taxon>
    </lineage>
</organism>
<keyword evidence="1" id="KW-0812">Transmembrane</keyword>
<protein>
    <submittedName>
        <fullName evidence="2">Uncharacterized protein</fullName>
    </submittedName>
</protein>
<evidence type="ECO:0000256" key="1">
    <source>
        <dbReference type="SAM" id="Phobius"/>
    </source>
</evidence>
<name>A0ABR4ZWC3_9BACT</name>
<sequence length="98" mass="11183">MALLYKVRSFGLNSSTTSQQMMLVTQHEPASGSSNFLRHHRKPCRGRGCFLSPQALRANGGKIYKLEFLFASFSKHPAKLSIALQLFFPFFYFSLFLM</sequence>
<comment type="caution">
    <text evidence="2">The sequence shown here is derived from an EMBL/GenBank/DDBJ whole genome shotgun (WGS) entry which is preliminary data.</text>
</comment>
<keyword evidence="1" id="KW-0472">Membrane</keyword>
<accession>A0ABR4ZWC3</accession>
<evidence type="ECO:0000313" key="2">
    <source>
        <dbReference type="EMBL" id="KIE58477.1"/>
    </source>
</evidence>